<proteinExistence type="predicted"/>
<reference evidence="1 2" key="1">
    <citation type="submission" date="2024-09" db="EMBL/GenBank/DDBJ databases">
        <title>The Natural Products Discovery Center: Release of the First 8490 Sequenced Strains for Exploring Actinobacteria Biosynthetic Diversity.</title>
        <authorList>
            <person name="Kalkreuter E."/>
            <person name="Kautsar S.A."/>
            <person name="Yang D."/>
            <person name="Bader C.D."/>
            <person name="Teijaro C.N."/>
            <person name="Fluegel L."/>
            <person name="Davis C.M."/>
            <person name="Simpson J.R."/>
            <person name="Lauterbach L."/>
            <person name="Steele A.D."/>
            <person name="Gui C."/>
            <person name="Meng S."/>
            <person name="Li G."/>
            <person name="Viehrig K."/>
            <person name="Ye F."/>
            <person name="Su P."/>
            <person name="Kiefer A.F."/>
            <person name="Nichols A."/>
            <person name="Cepeda A.J."/>
            <person name="Yan W."/>
            <person name="Fan B."/>
            <person name="Jiang Y."/>
            <person name="Adhikari A."/>
            <person name="Zheng C.-J."/>
            <person name="Schuster L."/>
            <person name="Cowan T.M."/>
            <person name="Smanski M.J."/>
            <person name="Chevrette M.G."/>
            <person name="De Carvalho L.P.S."/>
            <person name="Shen B."/>
        </authorList>
    </citation>
    <scope>NUCLEOTIDE SEQUENCE [LARGE SCALE GENOMIC DNA]</scope>
    <source>
        <strain evidence="1 2">NPDC058328</strain>
    </source>
</reference>
<accession>A0ABW6Q037</accession>
<gene>
    <name evidence="1" type="ORF">ACFVZC_03250</name>
</gene>
<sequence length="58" mass="6465">MWRCDGRALYPCPYGVRLCGKAHATPRLRDVLFDDMVRQTAVGTAEEADEGLPDVVGW</sequence>
<protein>
    <submittedName>
        <fullName evidence="1">Uncharacterized protein</fullName>
    </submittedName>
</protein>
<keyword evidence="2" id="KW-1185">Reference proteome</keyword>
<name>A0ABW6Q037_9ACTN</name>
<dbReference type="EMBL" id="JBHVZQ010000002">
    <property type="protein sequence ID" value="MFF1272430.1"/>
    <property type="molecule type" value="Genomic_DNA"/>
</dbReference>
<evidence type="ECO:0000313" key="2">
    <source>
        <dbReference type="Proteomes" id="UP001601627"/>
    </source>
</evidence>
<organism evidence="1 2">
    <name type="scientific">Streptomyces marokkonensis</name>
    <dbReference type="NCBI Taxonomy" id="324855"/>
    <lineage>
        <taxon>Bacteria</taxon>
        <taxon>Bacillati</taxon>
        <taxon>Actinomycetota</taxon>
        <taxon>Actinomycetes</taxon>
        <taxon>Kitasatosporales</taxon>
        <taxon>Streptomycetaceae</taxon>
        <taxon>Streptomyces</taxon>
    </lineage>
</organism>
<comment type="caution">
    <text evidence="1">The sequence shown here is derived from an EMBL/GenBank/DDBJ whole genome shotgun (WGS) entry which is preliminary data.</text>
</comment>
<dbReference type="Proteomes" id="UP001601627">
    <property type="component" value="Unassembled WGS sequence"/>
</dbReference>
<evidence type="ECO:0000313" key="1">
    <source>
        <dbReference type="EMBL" id="MFF1272430.1"/>
    </source>
</evidence>
<dbReference type="RefSeq" id="WP_388232848.1">
    <property type="nucleotide sequence ID" value="NZ_JBHVZQ010000002.1"/>
</dbReference>